<dbReference type="GO" id="GO:0051754">
    <property type="term" value="P:meiotic sister chromatid cohesion, centromeric"/>
    <property type="evidence" value="ECO:0007669"/>
    <property type="project" value="TreeGrafter"/>
</dbReference>
<evidence type="ECO:0000256" key="1">
    <source>
        <dbReference type="SAM" id="MobiDB-lite"/>
    </source>
</evidence>
<keyword evidence="4" id="KW-1185">Reference proteome</keyword>
<feature type="region of interest" description="Disordered" evidence="1">
    <location>
        <begin position="247"/>
        <end position="339"/>
    </location>
</feature>
<feature type="compositionally biased region" description="Low complexity" evidence="1">
    <location>
        <begin position="281"/>
        <end position="293"/>
    </location>
</feature>
<gene>
    <name evidence="3" type="ORF">MELIAE_LOCUS5809</name>
</gene>
<proteinExistence type="predicted"/>
<dbReference type="GO" id="GO:0007094">
    <property type="term" value="P:mitotic spindle assembly checkpoint signaling"/>
    <property type="evidence" value="ECO:0007669"/>
    <property type="project" value="InterPro"/>
</dbReference>
<dbReference type="Proteomes" id="UP001154078">
    <property type="component" value="Chromosome 3"/>
</dbReference>
<organism evidence="3 4">
    <name type="scientific">Brassicogethes aeneus</name>
    <name type="common">Rape pollen beetle</name>
    <name type="synonym">Meligethes aeneus</name>
    <dbReference type="NCBI Taxonomy" id="1431903"/>
    <lineage>
        <taxon>Eukaryota</taxon>
        <taxon>Metazoa</taxon>
        <taxon>Ecdysozoa</taxon>
        <taxon>Arthropoda</taxon>
        <taxon>Hexapoda</taxon>
        <taxon>Insecta</taxon>
        <taxon>Pterygota</taxon>
        <taxon>Neoptera</taxon>
        <taxon>Endopterygota</taxon>
        <taxon>Coleoptera</taxon>
        <taxon>Polyphaga</taxon>
        <taxon>Cucujiformia</taxon>
        <taxon>Nitidulidae</taxon>
        <taxon>Meligethinae</taxon>
        <taxon>Brassicogethes</taxon>
    </lineage>
</organism>
<protein>
    <recommendedName>
        <fullName evidence="2">BUB1 N-terminal domain-containing protein</fullName>
    </recommendedName>
</protein>
<name>A0A9P0FF67_BRAAE</name>
<feature type="domain" description="BUB1 N-terminal" evidence="2">
    <location>
        <begin position="26"/>
        <end position="188"/>
    </location>
</feature>
<dbReference type="OrthoDB" id="248495at2759"/>
<evidence type="ECO:0000313" key="4">
    <source>
        <dbReference type="Proteomes" id="UP001154078"/>
    </source>
</evidence>
<dbReference type="InterPro" id="IPR015661">
    <property type="entry name" value="Bub1/Mad3"/>
</dbReference>
<sequence length="457" mass="52203">MDFDLSKEMQPSIELQIELEKQKEEIESAIRNYNGEDPLDNYYHYISWVEQSYPKHGHTGNLVALLGHCLGKFENDARYSNDRRFCKLWIKFIDLQENPIELYNVMHARNLCRGWADLYVAWAHYHEVVGDFLGANNVIELGKRALANPNTQIDEAHISLLKAVGQYHLHGPDVARRCLIKKRHALTSLISYKPARGESVRLATGNGAGVLPSFSILSVARRSTVHEDKTKSPEQLDFHETVPRKNTMNHSHLHHGFDSVISPSAAGPSSSTRRTGKEDPSVMSSSAAGPSSSTRRTREEDPRTQIKRKLYIKCVQNPTQPTASSAEEEEEEEEEDPSMQKFTFEEMRLLVSVALRDEVKQYMTCRTAWTILKRLPEIKGSSLAARRPRGLVRKLKSLDYIDFNMLGIKDKEKCYLRRAFKPTKHMKKKRCSKKFQEELRATLTALVPPESPLSNDE</sequence>
<dbReference type="PROSITE" id="PS51489">
    <property type="entry name" value="BUB1_N"/>
    <property type="match status" value="1"/>
</dbReference>
<dbReference type="Gene3D" id="1.25.40.430">
    <property type="match status" value="1"/>
</dbReference>
<dbReference type="InterPro" id="IPR013212">
    <property type="entry name" value="Mad3/Bub1_I"/>
</dbReference>
<reference evidence="3" key="1">
    <citation type="submission" date="2021-12" db="EMBL/GenBank/DDBJ databases">
        <authorList>
            <person name="King R."/>
        </authorList>
    </citation>
    <scope>NUCLEOTIDE SEQUENCE</scope>
</reference>
<dbReference type="SMART" id="SM00777">
    <property type="entry name" value="Mad3_BUB1_I"/>
    <property type="match status" value="1"/>
</dbReference>
<dbReference type="PANTHER" id="PTHR14030">
    <property type="entry name" value="MITOTIC CHECKPOINT SERINE/THREONINE-PROTEIN KINASE BUB1"/>
    <property type="match status" value="1"/>
</dbReference>
<feature type="compositionally biased region" description="Polar residues" evidence="1">
    <location>
        <begin position="316"/>
        <end position="325"/>
    </location>
</feature>
<evidence type="ECO:0000259" key="2">
    <source>
        <dbReference type="PROSITE" id="PS51489"/>
    </source>
</evidence>
<dbReference type="PANTHER" id="PTHR14030:SF4">
    <property type="entry name" value="BUB1 KINASE, ISOFORM A-RELATED"/>
    <property type="match status" value="1"/>
</dbReference>
<dbReference type="GO" id="GO:0005634">
    <property type="term" value="C:nucleus"/>
    <property type="evidence" value="ECO:0007669"/>
    <property type="project" value="TreeGrafter"/>
</dbReference>
<accession>A0A9P0FF67</accession>
<dbReference type="Pfam" id="PF08311">
    <property type="entry name" value="Mad3_BUB1_I"/>
    <property type="match status" value="1"/>
</dbReference>
<evidence type="ECO:0000313" key="3">
    <source>
        <dbReference type="EMBL" id="CAH0553931.1"/>
    </source>
</evidence>
<dbReference type="AlphaFoldDB" id="A0A9P0FF67"/>
<dbReference type="GO" id="GO:0032991">
    <property type="term" value="C:protein-containing complex"/>
    <property type="evidence" value="ECO:0007669"/>
    <property type="project" value="UniProtKB-ARBA"/>
</dbReference>
<feature type="compositionally biased region" description="Acidic residues" evidence="1">
    <location>
        <begin position="326"/>
        <end position="337"/>
    </location>
</feature>
<dbReference type="EMBL" id="OV121134">
    <property type="protein sequence ID" value="CAH0553931.1"/>
    <property type="molecule type" value="Genomic_DNA"/>
</dbReference>
<dbReference type="GO" id="GO:0004672">
    <property type="term" value="F:protein kinase activity"/>
    <property type="evidence" value="ECO:0007669"/>
    <property type="project" value="TreeGrafter"/>
</dbReference>